<dbReference type="InterPro" id="IPR023361">
    <property type="entry name" value="DUF1285_beta_roll_sf"/>
</dbReference>
<reference evidence="3 4" key="1">
    <citation type="submission" date="2015-11" db="EMBL/GenBank/DDBJ databases">
        <authorList>
            <person name="Zhang Y."/>
            <person name="Guo Z."/>
        </authorList>
    </citation>
    <scope>NUCLEOTIDE SEQUENCE [LARGE SCALE GENOMIC DNA]</scope>
    <source>
        <strain evidence="3 4">KCTC 32221</strain>
    </source>
</reference>
<dbReference type="STRING" id="1249552.PS2015_1827"/>
<dbReference type="PATRIC" id="fig|1249552.3.peg.1834"/>
<dbReference type="Gene3D" id="2.30.270.10">
    <property type="entry name" value="duf1285 protein"/>
    <property type="match status" value="1"/>
</dbReference>
<dbReference type="Gene3D" id="3.10.540.10">
    <property type="entry name" value="duf1285 like domain"/>
    <property type="match status" value="1"/>
</dbReference>
<evidence type="ECO:0000313" key="4">
    <source>
        <dbReference type="Proteomes" id="UP000065641"/>
    </source>
</evidence>
<dbReference type="OrthoDB" id="3078366at2"/>
<proteinExistence type="predicted"/>
<dbReference type="InterPro" id="IPR048341">
    <property type="entry name" value="DUF1285_N"/>
</dbReference>
<dbReference type="KEGG" id="pspi:PS2015_1827"/>
<dbReference type="InterPro" id="IPR048342">
    <property type="entry name" value="DUF1285_C"/>
</dbReference>
<dbReference type="EMBL" id="CP013189">
    <property type="protein sequence ID" value="ALO46476.1"/>
    <property type="molecule type" value="Genomic_DNA"/>
</dbReference>
<dbReference type="RefSeq" id="WP_082628073.1">
    <property type="nucleotide sequence ID" value="NZ_CP013189.1"/>
</dbReference>
<sequence length="197" mass="22276">MSQFTPDADNLLKTLGKQRGPAPVHLWDPPYCGEMDMRIAADGRWYHEGSPIGRLRMVQLFSSILRLDDDGHYYLVTPVEKVRIRVDDCPFVAQVLDVIEDDGQQVLRFTLNTEETVDAGPDHPLEVDVTDEGEPHPVIEVRRGLKALISRSVFYQLVELAARQADLEDEEKSNKNNESNQLLSISSRGKKFALGQF</sequence>
<keyword evidence="4" id="KW-1185">Reference proteome</keyword>
<feature type="domain" description="DUF1285" evidence="2">
    <location>
        <begin position="90"/>
        <end position="166"/>
    </location>
</feature>
<dbReference type="AlphaFoldDB" id="A0A0S2KDT0"/>
<dbReference type="Proteomes" id="UP000065641">
    <property type="component" value="Chromosome"/>
</dbReference>
<gene>
    <name evidence="3" type="ORF">PS2015_1827</name>
</gene>
<protein>
    <recommendedName>
        <fullName evidence="5">Proteophosphoglycan</fullName>
    </recommendedName>
</protein>
<evidence type="ECO:0000259" key="2">
    <source>
        <dbReference type="Pfam" id="PF21028"/>
    </source>
</evidence>
<evidence type="ECO:0000313" key="3">
    <source>
        <dbReference type="EMBL" id="ALO46476.1"/>
    </source>
</evidence>
<feature type="domain" description="DUF1285" evidence="1">
    <location>
        <begin position="22"/>
        <end position="88"/>
    </location>
</feature>
<dbReference type="Pfam" id="PF21028">
    <property type="entry name" value="DUF1285_C"/>
    <property type="match status" value="1"/>
</dbReference>
<name>A0A0S2KDT0_9GAMM</name>
<accession>A0A0S2KDT0</accession>
<evidence type="ECO:0008006" key="5">
    <source>
        <dbReference type="Google" id="ProtNLM"/>
    </source>
</evidence>
<dbReference type="Pfam" id="PF06938">
    <property type="entry name" value="DUF1285_N"/>
    <property type="match status" value="1"/>
</dbReference>
<organism evidence="3 4">
    <name type="scientific">Pseudohongiella spirulinae</name>
    <dbReference type="NCBI Taxonomy" id="1249552"/>
    <lineage>
        <taxon>Bacteria</taxon>
        <taxon>Pseudomonadati</taxon>
        <taxon>Pseudomonadota</taxon>
        <taxon>Gammaproteobacteria</taxon>
        <taxon>Pseudomonadales</taxon>
        <taxon>Pseudohongiellaceae</taxon>
        <taxon>Pseudohongiella</taxon>
    </lineage>
</organism>
<evidence type="ECO:0000259" key="1">
    <source>
        <dbReference type="Pfam" id="PF06938"/>
    </source>
</evidence>